<evidence type="ECO:0000313" key="3">
    <source>
        <dbReference type="Proteomes" id="UP001187734"/>
    </source>
</evidence>
<feature type="chain" id="PRO_5042050658" description="Hydrophobin" evidence="1">
    <location>
        <begin position="19"/>
        <end position="130"/>
    </location>
</feature>
<keyword evidence="3" id="KW-1185">Reference proteome</keyword>
<evidence type="ECO:0000256" key="1">
    <source>
        <dbReference type="SAM" id="SignalP"/>
    </source>
</evidence>
<evidence type="ECO:0008006" key="4">
    <source>
        <dbReference type="Google" id="ProtNLM"/>
    </source>
</evidence>
<reference evidence="2" key="1">
    <citation type="submission" date="2018-03" db="EMBL/GenBank/DDBJ databases">
        <authorList>
            <person name="Guldener U."/>
        </authorList>
    </citation>
    <scope>NUCLEOTIDE SEQUENCE</scope>
</reference>
<organism evidence="2 3">
    <name type="scientific">Fusarium torulosum</name>
    <dbReference type="NCBI Taxonomy" id="33205"/>
    <lineage>
        <taxon>Eukaryota</taxon>
        <taxon>Fungi</taxon>
        <taxon>Dikarya</taxon>
        <taxon>Ascomycota</taxon>
        <taxon>Pezizomycotina</taxon>
        <taxon>Sordariomycetes</taxon>
        <taxon>Hypocreomycetidae</taxon>
        <taxon>Hypocreales</taxon>
        <taxon>Nectriaceae</taxon>
        <taxon>Fusarium</taxon>
    </lineage>
</organism>
<proteinExistence type="predicted"/>
<name>A0AAE8M175_9HYPO</name>
<sequence>MQFSITALVLGLAAVASAGIVDTEGIRNAPRSALLFSRQNGNRPVPSGTCCVANTSLKQDACTSVSGQAGRCVPGGNNCGGTLSCIEQSNLQCDASVIERGNSLCRAKAQGGGLFDGGRIIQNLNEASVN</sequence>
<feature type="signal peptide" evidence="1">
    <location>
        <begin position="1"/>
        <end position="18"/>
    </location>
</feature>
<accession>A0AAE8M175</accession>
<comment type="caution">
    <text evidence="2">The sequence shown here is derived from an EMBL/GenBank/DDBJ whole genome shotgun (WGS) entry which is preliminary data.</text>
</comment>
<dbReference type="AlphaFoldDB" id="A0AAE8M175"/>
<keyword evidence="1" id="KW-0732">Signal</keyword>
<dbReference type="Proteomes" id="UP001187734">
    <property type="component" value="Unassembled WGS sequence"/>
</dbReference>
<protein>
    <recommendedName>
        <fullName evidence="4">Hydrophobin</fullName>
    </recommendedName>
</protein>
<dbReference type="EMBL" id="ONZP01000056">
    <property type="protein sequence ID" value="SPJ72274.1"/>
    <property type="molecule type" value="Genomic_DNA"/>
</dbReference>
<gene>
    <name evidence="2" type="ORF">FTOL_02002</name>
</gene>
<evidence type="ECO:0000313" key="2">
    <source>
        <dbReference type="EMBL" id="SPJ72274.1"/>
    </source>
</evidence>